<evidence type="ECO:0000313" key="1">
    <source>
        <dbReference type="EMBL" id="ELR65682.1"/>
    </source>
</evidence>
<accession>L8JE51</accession>
<evidence type="ECO:0000313" key="2">
    <source>
        <dbReference type="Proteomes" id="UP000011134"/>
    </source>
</evidence>
<proteinExistence type="predicted"/>
<dbReference type="AlphaFoldDB" id="L8JE51"/>
<dbReference type="PATRIC" id="fig|1056511.3.peg.2257"/>
<dbReference type="EMBL" id="AMZO01000016">
    <property type="protein sequence ID" value="ELR65682.1"/>
    <property type="molecule type" value="Genomic_DNA"/>
</dbReference>
<organism evidence="1 2">
    <name type="scientific">Photobacterium marinum</name>
    <dbReference type="NCBI Taxonomy" id="1056511"/>
    <lineage>
        <taxon>Bacteria</taxon>
        <taxon>Pseudomonadati</taxon>
        <taxon>Pseudomonadota</taxon>
        <taxon>Gammaproteobacteria</taxon>
        <taxon>Vibrionales</taxon>
        <taxon>Vibrionaceae</taxon>
        <taxon>Photobacterium</taxon>
    </lineage>
</organism>
<name>L8JE51_9GAMM</name>
<dbReference type="Proteomes" id="UP000011134">
    <property type="component" value="Unassembled WGS sequence"/>
</dbReference>
<gene>
    <name evidence="1" type="ORF">C942_00766</name>
</gene>
<comment type="caution">
    <text evidence="1">The sequence shown here is derived from an EMBL/GenBank/DDBJ whole genome shotgun (WGS) entry which is preliminary data.</text>
</comment>
<sequence length="141" mass="15916">MKNVASSAVEFKEYQLKQDKGYSDSLERMYLIRKAKPVKENNLDTFYIGKNYHAVDDQSLAVAAAGSINVFQLATHSILNSINNEYMNAGFNTKVYSDKEVAYIHTYDTTFVVPYDSNKLVPYCSTPDGYKSIQENGSLKN</sequence>
<reference evidence="1 2" key="1">
    <citation type="submission" date="2012-12" db="EMBL/GenBank/DDBJ databases">
        <title>Genome Assembly of Photobacterium sp. AK15.</title>
        <authorList>
            <person name="Khatri I."/>
            <person name="Vaidya B."/>
            <person name="Srinivas T.N.R."/>
            <person name="Subramanian S."/>
            <person name="Pinnaka A."/>
        </authorList>
    </citation>
    <scope>NUCLEOTIDE SEQUENCE [LARGE SCALE GENOMIC DNA]</scope>
    <source>
        <strain evidence="1 2">AK15</strain>
    </source>
</reference>
<keyword evidence="2" id="KW-1185">Reference proteome</keyword>
<protein>
    <submittedName>
        <fullName evidence="1">Uncharacterized protein</fullName>
    </submittedName>
</protein>